<dbReference type="EMBL" id="JAGPXC010000009">
    <property type="protein sequence ID" value="KAH6646858.1"/>
    <property type="molecule type" value="Genomic_DNA"/>
</dbReference>
<sequence>MSMNLTKGRREQNGETFTTNVFPSGRLRAGSGKFQFRTVTTRIVPDSGLGRGKLRIWAVAGSLFVKVIKRQAPAKRAQQAQPFQENGDPEKCGGDNMRRTNRAATQGRGVLLDMRKERHDIEYRMGAGLGHQEIRVGAVTTRMLPQLHEMEFREISLSRTPRL</sequence>
<dbReference type="GeneID" id="70129653"/>
<feature type="region of interest" description="Disordered" evidence="1">
    <location>
        <begin position="1"/>
        <end position="24"/>
    </location>
</feature>
<organism evidence="2 3">
    <name type="scientific">Truncatella angustata</name>
    <dbReference type="NCBI Taxonomy" id="152316"/>
    <lineage>
        <taxon>Eukaryota</taxon>
        <taxon>Fungi</taxon>
        <taxon>Dikarya</taxon>
        <taxon>Ascomycota</taxon>
        <taxon>Pezizomycotina</taxon>
        <taxon>Sordariomycetes</taxon>
        <taxon>Xylariomycetidae</taxon>
        <taxon>Amphisphaeriales</taxon>
        <taxon>Sporocadaceae</taxon>
        <taxon>Truncatella</taxon>
    </lineage>
</organism>
<gene>
    <name evidence="2" type="ORF">BKA67DRAFT_540329</name>
</gene>
<dbReference type="AlphaFoldDB" id="A0A9P8RMB4"/>
<accession>A0A9P8RMB4</accession>
<comment type="caution">
    <text evidence="2">The sequence shown here is derived from an EMBL/GenBank/DDBJ whole genome shotgun (WGS) entry which is preliminary data.</text>
</comment>
<reference evidence="2" key="1">
    <citation type="journal article" date="2021" name="Nat. Commun.">
        <title>Genetic determinants of endophytism in the Arabidopsis root mycobiome.</title>
        <authorList>
            <person name="Mesny F."/>
            <person name="Miyauchi S."/>
            <person name="Thiergart T."/>
            <person name="Pickel B."/>
            <person name="Atanasova L."/>
            <person name="Karlsson M."/>
            <person name="Huettel B."/>
            <person name="Barry K.W."/>
            <person name="Haridas S."/>
            <person name="Chen C."/>
            <person name="Bauer D."/>
            <person name="Andreopoulos W."/>
            <person name="Pangilinan J."/>
            <person name="LaButti K."/>
            <person name="Riley R."/>
            <person name="Lipzen A."/>
            <person name="Clum A."/>
            <person name="Drula E."/>
            <person name="Henrissat B."/>
            <person name="Kohler A."/>
            <person name="Grigoriev I.V."/>
            <person name="Martin F.M."/>
            <person name="Hacquard S."/>
        </authorList>
    </citation>
    <scope>NUCLEOTIDE SEQUENCE</scope>
    <source>
        <strain evidence="2">MPI-SDFR-AT-0073</strain>
    </source>
</reference>
<name>A0A9P8RMB4_9PEZI</name>
<evidence type="ECO:0000313" key="3">
    <source>
        <dbReference type="Proteomes" id="UP000758603"/>
    </source>
</evidence>
<proteinExistence type="predicted"/>
<evidence type="ECO:0000256" key="1">
    <source>
        <dbReference type="SAM" id="MobiDB-lite"/>
    </source>
</evidence>
<protein>
    <submittedName>
        <fullName evidence="2">Uncharacterized protein</fullName>
    </submittedName>
</protein>
<feature type="compositionally biased region" description="Basic and acidic residues" evidence="1">
    <location>
        <begin position="88"/>
        <end position="98"/>
    </location>
</feature>
<dbReference type="Proteomes" id="UP000758603">
    <property type="component" value="Unassembled WGS sequence"/>
</dbReference>
<evidence type="ECO:0000313" key="2">
    <source>
        <dbReference type="EMBL" id="KAH6646858.1"/>
    </source>
</evidence>
<feature type="region of interest" description="Disordered" evidence="1">
    <location>
        <begin position="76"/>
        <end position="100"/>
    </location>
</feature>
<dbReference type="RefSeq" id="XP_045953372.1">
    <property type="nucleotide sequence ID" value="XM_046100761.1"/>
</dbReference>
<keyword evidence="3" id="KW-1185">Reference proteome</keyword>